<dbReference type="GO" id="GO:0005811">
    <property type="term" value="C:lipid droplet"/>
    <property type="evidence" value="ECO:0007669"/>
    <property type="project" value="InterPro"/>
</dbReference>
<dbReference type="RefSeq" id="WP_053236221.1">
    <property type="nucleotide sequence ID" value="NZ_CP011125.1"/>
</dbReference>
<reference evidence="10 11" key="1">
    <citation type="submission" date="2015-03" db="EMBL/GenBank/DDBJ databases">
        <title>Genome assembly of Sandaracinus amylolyticus DSM 53668.</title>
        <authorList>
            <person name="Sharma G."/>
            <person name="Subramanian S."/>
        </authorList>
    </citation>
    <scope>NUCLEOTIDE SEQUENCE [LARGE SCALE GENOMIC DNA]</scope>
    <source>
        <strain evidence="10 11">DSM 53668</strain>
    </source>
</reference>
<dbReference type="InterPro" id="IPR032696">
    <property type="entry name" value="SQ_cyclase_C"/>
</dbReference>
<evidence type="ECO:0000313" key="11">
    <source>
        <dbReference type="Proteomes" id="UP000034883"/>
    </source>
</evidence>
<dbReference type="PRINTS" id="PR00420">
    <property type="entry name" value="RNGMNOXGNASE"/>
</dbReference>
<dbReference type="InterPro" id="IPR002365">
    <property type="entry name" value="Terpene_synthase_CS"/>
</dbReference>
<gene>
    <name evidence="10" type="ORF">DB32_006291</name>
</gene>
<dbReference type="SUPFAM" id="SSF51905">
    <property type="entry name" value="FAD/NAD(P)-binding domain"/>
    <property type="match status" value="1"/>
</dbReference>
<evidence type="ECO:0000256" key="4">
    <source>
        <dbReference type="ARBA" id="ARBA00022737"/>
    </source>
</evidence>
<dbReference type="Proteomes" id="UP000034883">
    <property type="component" value="Chromosome"/>
</dbReference>
<evidence type="ECO:0000313" key="10">
    <source>
        <dbReference type="EMBL" id="AKF09142.1"/>
    </source>
</evidence>
<feature type="domain" description="Squalene cyclase C-terminal" evidence="8">
    <location>
        <begin position="793"/>
        <end position="1120"/>
    </location>
</feature>
<dbReference type="PROSITE" id="PS01074">
    <property type="entry name" value="TERPENE_SYNTHASES"/>
    <property type="match status" value="1"/>
</dbReference>
<dbReference type="STRING" id="927083.DB32_006291"/>
<name>A0A0F6W750_9BACT</name>
<comment type="pathway">
    <text evidence="2">Secondary metabolite biosynthesis; hopanoid biosynthesis.</text>
</comment>
<evidence type="ECO:0000256" key="3">
    <source>
        <dbReference type="ARBA" id="ARBA00009755"/>
    </source>
</evidence>
<dbReference type="GO" id="GO:0016866">
    <property type="term" value="F:intramolecular transferase activity"/>
    <property type="evidence" value="ECO:0007669"/>
    <property type="project" value="InterPro"/>
</dbReference>
<dbReference type="KEGG" id="samy:DB32_006291"/>
<accession>A0A0F6W750</accession>
<protein>
    <submittedName>
        <fullName evidence="10">Squalene--hopene cyclase</fullName>
    </submittedName>
</protein>
<evidence type="ECO:0000259" key="6">
    <source>
        <dbReference type="Pfam" id="PF01266"/>
    </source>
</evidence>
<feature type="domain" description="Squalene cyclase N-terminal" evidence="9">
    <location>
        <begin position="489"/>
        <end position="782"/>
    </location>
</feature>
<dbReference type="Pfam" id="PF13243">
    <property type="entry name" value="SQHop_cyclase_C"/>
    <property type="match status" value="1"/>
</dbReference>
<feature type="domain" description="Squalene epoxidase" evidence="7">
    <location>
        <begin position="181"/>
        <end position="378"/>
    </location>
</feature>
<proteinExistence type="inferred from homology"/>
<dbReference type="InterPro" id="IPR008930">
    <property type="entry name" value="Terpenoid_cyclase/PrenylTrfase"/>
</dbReference>
<dbReference type="SFLD" id="SFLDG01016">
    <property type="entry name" value="Prenyltransferase_Like_2"/>
    <property type="match status" value="1"/>
</dbReference>
<dbReference type="GO" id="GO:0016104">
    <property type="term" value="P:triterpenoid biosynthetic process"/>
    <property type="evidence" value="ECO:0007669"/>
    <property type="project" value="InterPro"/>
</dbReference>
<evidence type="ECO:0000259" key="8">
    <source>
        <dbReference type="Pfam" id="PF13243"/>
    </source>
</evidence>
<dbReference type="GO" id="GO:0016020">
    <property type="term" value="C:membrane"/>
    <property type="evidence" value="ECO:0007669"/>
    <property type="project" value="UniProtKB-SubCell"/>
</dbReference>
<keyword evidence="5" id="KW-0413">Isomerase</keyword>
<dbReference type="OrthoDB" id="9758578at2"/>
<comment type="similarity">
    <text evidence="3">Belongs to the terpene cyclase/mutase family.</text>
</comment>
<dbReference type="InterPro" id="IPR013698">
    <property type="entry name" value="Squalene_epoxidase"/>
</dbReference>
<dbReference type="SUPFAM" id="SSF48239">
    <property type="entry name" value="Terpenoid cyclases/Protein prenyltransferases"/>
    <property type="match status" value="2"/>
</dbReference>
<keyword evidence="4" id="KW-0677">Repeat</keyword>
<dbReference type="UniPathway" id="UPA00337"/>
<dbReference type="InterPro" id="IPR018333">
    <property type="entry name" value="Squalene_cyclase"/>
</dbReference>
<dbReference type="AlphaFoldDB" id="A0A0F6W750"/>
<dbReference type="EMBL" id="CP011125">
    <property type="protein sequence ID" value="AKF09142.1"/>
    <property type="molecule type" value="Genomic_DNA"/>
</dbReference>
<dbReference type="PANTHER" id="PTHR11764:SF20">
    <property type="entry name" value="LANOSTEROL SYNTHASE"/>
    <property type="match status" value="1"/>
</dbReference>
<organism evidence="10 11">
    <name type="scientific">Sandaracinus amylolyticus</name>
    <dbReference type="NCBI Taxonomy" id="927083"/>
    <lineage>
        <taxon>Bacteria</taxon>
        <taxon>Pseudomonadati</taxon>
        <taxon>Myxococcota</taxon>
        <taxon>Polyangia</taxon>
        <taxon>Polyangiales</taxon>
        <taxon>Sandaracinaceae</taxon>
        <taxon>Sandaracinus</taxon>
    </lineage>
</organism>
<dbReference type="NCBIfam" id="TIGR01787">
    <property type="entry name" value="squalene_cyclas"/>
    <property type="match status" value="1"/>
</dbReference>
<dbReference type="InterPro" id="IPR036188">
    <property type="entry name" value="FAD/NAD-bd_sf"/>
</dbReference>
<dbReference type="Gene3D" id="3.50.50.60">
    <property type="entry name" value="FAD/NAD(P)-binding domain"/>
    <property type="match status" value="1"/>
</dbReference>
<evidence type="ECO:0000259" key="7">
    <source>
        <dbReference type="Pfam" id="PF08491"/>
    </source>
</evidence>
<dbReference type="PANTHER" id="PTHR11764">
    <property type="entry name" value="TERPENE CYCLASE/MUTASE FAMILY MEMBER"/>
    <property type="match status" value="1"/>
</dbReference>
<dbReference type="Pfam" id="PF08491">
    <property type="entry name" value="SE"/>
    <property type="match status" value="1"/>
</dbReference>
<dbReference type="InterPro" id="IPR032697">
    <property type="entry name" value="SQ_cyclase_N"/>
</dbReference>
<feature type="domain" description="FAD dependent oxidoreductase" evidence="6">
    <location>
        <begin position="7"/>
        <end position="51"/>
    </location>
</feature>
<dbReference type="Pfam" id="PF13249">
    <property type="entry name" value="SQHop_cyclase_N"/>
    <property type="match status" value="1"/>
</dbReference>
<dbReference type="Pfam" id="PF01266">
    <property type="entry name" value="DAO"/>
    <property type="match status" value="1"/>
</dbReference>
<evidence type="ECO:0000259" key="9">
    <source>
        <dbReference type="Pfam" id="PF13249"/>
    </source>
</evidence>
<dbReference type="GO" id="GO:0004506">
    <property type="term" value="F:squalene monooxygenase activity"/>
    <property type="evidence" value="ECO:0007669"/>
    <property type="project" value="InterPro"/>
</dbReference>
<evidence type="ECO:0000256" key="5">
    <source>
        <dbReference type="ARBA" id="ARBA00023235"/>
    </source>
</evidence>
<dbReference type="Gene3D" id="1.50.10.20">
    <property type="match status" value="2"/>
</dbReference>
<dbReference type="InterPro" id="IPR006076">
    <property type="entry name" value="FAD-dep_OxRdtase"/>
</dbReference>
<sequence length="1145" mass="126059">MSGSHYDVAIVGAGPAGCASALAHARRGLRVLLLEADPRSSDRLAGEWLHPPALAILDSLGVDLTPATPYATGKGYVVFPEDGSEPIALPYAAGHFGMAVEHAVLVETLRAHCEHHEHIELVPWARATRIEGQSLTYERRIGTSSHTTSRTVSAPSIIGASGRVASGPLATSPGPLAHGVAASSRIAGIAVEHHALPFEGFLHIFLGGPGPVMAYRIDAHRVRVLCEVPHSLAIPREGGVALFEAYSAVLPNGLREAFGRALAESAPSWASVDLRPRGDLGREGLALIGDAAGTHPPLPAIGLTLALEDAVAIAKSPSFAAYRRERTRRTRVREMLAVGLYEVFADDAEESIAMRRAIYELWREKPRERLRSMGFLSGEDRSHVGFGRAFLRTMLRSSRDFVKDAIATGNVRHTGRVASDLGQRMAWLFGGTLHLTNALPARTKQGLGAPRTAEERYGAALRASTAKAEVVGLPRSGNEDFSARDSLRRGARALIAEQADDGSFEGEVVWCPMLAAQYVMGWHAMGRPLSAERRASVLKHFERTRLADGTWGLHEKSEPYLFVTLLVFVACRLLGLAKDDPLIARAHEFIRREGGAVAVPSWGKLWLAVLNLYSWEGVSAVLPEAWRAPRWLPFHPSRFYCHTRLIYLGMAVLYGEKWSAPVTPRILAIRDEIFPGGWESVDWAKARETLRTAEIHTPWTPALHVGYRVLGAVDRLQSREKRATVLAELREHIRYELRSTNHTCISPVSGLLDQVALFIEDPNDPDLRIAAERFEGWVWEDELDGARVTGARSASWDTAFAAQAMAAAAPHCGNDVRDALRRADTFLVTQQIPRGTGRERHHDRIDPTGGYCFAGVWHGWPVSDCTAEAMLARLESPEGSPTREAMEAAARFVLRCQNTDGGFGSYEARRTDVSLEWINPAEMFGDSMTEKSYVECTASCVTALAAFVHRWPQSELAHECETAIARAVASLTRTQRPDGSWPGMWGVHFVYGTMFGVRGLLAGGVPPHDPRIRRACRFLEERQRADGAWGEHRSSVIVGRYVDHDEGQAVQTAWAMTALLEARHPDFAPIERAARWLASKQSDDGAWPKQEAEGIFFHTALLDYVLYRRYFPVWALGLYESRRAERAKFREHGGESASRPSRLHV</sequence>
<evidence type="ECO:0000256" key="1">
    <source>
        <dbReference type="ARBA" id="ARBA00004141"/>
    </source>
</evidence>
<comment type="subcellular location">
    <subcellularLocation>
        <location evidence="1">Membrane</location>
        <topology evidence="1">Multi-pass membrane protein</topology>
    </subcellularLocation>
</comment>
<dbReference type="GO" id="GO:0050660">
    <property type="term" value="F:flavin adenine dinucleotide binding"/>
    <property type="evidence" value="ECO:0007669"/>
    <property type="project" value="InterPro"/>
</dbReference>
<evidence type="ECO:0000256" key="2">
    <source>
        <dbReference type="ARBA" id="ARBA00004999"/>
    </source>
</evidence>
<keyword evidence="11" id="KW-1185">Reference proteome</keyword>